<feature type="compositionally biased region" description="Basic and acidic residues" evidence="1">
    <location>
        <begin position="86"/>
        <end position="97"/>
    </location>
</feature>
<sequence>MGYSFDIIWRQCFSDVKIKNKPPVYWQAGVKVCWDVDMVVKSRAGNGVELPAEDVPTDSLSERNMAALGMSWDIRDANIDDNSHWMRHGINSDRGQDYGDGQSPERRRRRRGLCLPQSKQKDRRVISAGARINPDRSDVSFGGGDCARRIKLRRLIRRCSCAAIPSTKKVLAGTGRV</sequence>
<dbReference type="RefSeq" id="XP_040697139.1">
    <property type="nucleotide sequence ID" value="XM_040848162.1"/>
</dbReference>
<organism evidence="2 3">
    <name type="scientific">Aspergillus sydowii CBS 593.65</name>
    <dbReference type="NCBI Taxonomy" id="1036612"/>
    <lineage>
        <taxon>Eukaryota</taxon>
        <taxon>Fungi</taxon>
        <taxon>Dikarya</taxon>
        <taxon>Ascomycota</taxon>
        <taxon>Pezizomycotina</taxon>
        <taxon>Eurotiomycetes</taxon>
        <taxon>Eurotiomycetidae</taxon>
        <taxon>Eurotiales</taxon>
        <taxon>Aspergillaceae</taxon>
        <taxon>Aspergillus</taxon>
        <taxon>Aspergillus subgen. Nidulantes</taxon>
    </lineage>
</organism>
<accession>A0A1L9T211</accession>
<evidence type="ECO:0000313" key="3">
    <source>
        <dbReference type="Proteomes" id="UP000184356"/>
    </source>
</evidence>
<evidence type="ECO:0000313" key="2">
    <source>
        <dbReference type="EMBL" id="OJJ53333.1"/>
    </source>
</evidence>
<dbReference type="EMBL" id="KV878597">
    <property type="protein sequence ID" value="OJJ53333.1"/>
    <property type="molecule type" value="Genomic_DNA"/>
</dbReference>
<proteinExistence type="predicted"/>
<reference evidence="3" key="1">
    <citation type="journal article" date="2017" name="Genome Biol.">
        <title>Comparative genomics reveals high biological diversity and specific adaptations in the industrially and medically important fungal genus Aspergillus.</title>
        <authorList>
            <person name="de Vries R.P."/>
            <person name="Riley R."/>
            <person name="Wiebenga A."/>
            <person name="Aguilar-Osorio G."/>
            <person name="Amillis S."/>
            <person name="Uchima C.A."/>
            <person name="Anderluh G."/>
            <person name="Asadollahi M."/>
            <person name="Askin M."/>
            <person name="Barry K."/>
            <person name="Battaglia E."/>
            <person name="Bayram O."/>
            <person name="Benocci T."/>
            <person name="Braus-Stromeyer S.A."/>
            <person name="Caldana C."/>
            <person name="Canovas D."/>
            <person name="Cerqueira G.C."/>
            <person name="Chen F."/>
            <person name="Chen W."/>
            <person name="Choi C."/>
            <person name="Clum A."/>
            <person name="Dos Santos R.A."/>
            <person name="Damasio A.R."/>
            <person name="Diallinas G."/>
            <person name="Emri T."/>
            <person name="Fekete E."/>
            <person name="Flipphi M."/>
            <person name="Freyberg S."/>
            <person name="Gallo A."/>
            <person name="Gournas C."/>
            <person name="Habgood R."/>
            <person name="Hainaut M."/>
            <person name="Harispe M.L."/>
            <person name="Henrissat B."/>
            <person name="Hilden K.S."/>
            <person name="Hope R."/>
            <person name="Hossain A."/>
            <person name="Karabika E."/>
            <person name="Karaffa L."/>
            <person name="Karanyi Z."/>
            <person name="Krasevec N."/>
            <person name="Kuo A."/>
            <person name="Kusch H."/>
            <person name="LaButti K."/>
            <person name="Lagendijk E.L."/>
            <person name="Lapidus A."/>
            <person name="Levasseur A."/>
            <person name="Lindquist E."/>
            <person name="Lipzen A."/>
            <person name="Logrieco A.F."/>
            <person name="MacCabe A."/>
            <person name="Maekelae M.R."/>
            <person name="Malavazi I."/>
            <person name="Melin P."/>
            <person name="Meyer V."/>
            <person name="Mielnichuk N."/>
            <person name="Miskei M."/>
            <person name="Molnar A.P."/>
            <person name="Mule G."/>
            <person name="Ngan C.Y."/>
            <person name="Orejas M."/>
            <person name="Orosz E."/>
            <person name="Ouedraogo J.P."/>
            <person name="Overkamp K.M."/>
            <person name="Park H.-S."/>
            <person name="Perrone G."/>
            <person name="Piumi F."/>
            <person name="Punt P.J."/>
            <person name="Ram A.F."/>
            <person name="Ramon A."/>
            <person name="Rauscher S."/>
            <person name="Record E."/>
            <person name="Riano-Pachon D.M."/>
            <person name="Robert V."/>
            <person name="Roehrig J."/>
            <person name="Ruller R."/>
            <person name="Salamov A."/>
            <person name="Salih N.S."/>
            <person name="Samson R.A."/>
            <person name="Sandor E."/>
            <person name="Sanguinetti M."/>
            <person name="Schuetze T."/>
            <person name="Sepcic K."/>
            <person name="Shelest E."/>
            <person name="Sherlock G."/>
            <person name="Sophianopoulou V."/>
            <person name="Squina F.M."/>
            <person name="Sun H."/>
            <person name="Susca A."/>
            <person name="Todd R.B."/>
            <person name="Tsang A."/>
            <person name="Unkles S.E."/>
            <person name="van de Wiele N."/>
            <person name="van Rossen-Uffink D."/>
            <person name="Oliveira J.V."/>
            <person name="Vesth T.C."/>
            <person name="Visser J."/>
            <person name="Yu J.-H."/>
            <person name="Zhou M."/>
            <person name="Andersen M.R."/>
            <person name="Archer D.B."/>
            <person name="Baker S.E."/>
            <person name="Benoit I."/>
            <person name="Brakhage A.A."/>
            <person name="Braus G.H."/>
            <person name="Fischer R."/>
            <person name="Frisvad J.C."/>
            <person name="Goldman G.H."/>
            <person name="Houbraken J."/>
            <person name="Oakley B."/>
            <person name="Pocsi I."/>
            <person name="Scazzocchio C."/>
            <person name="Seiboth B."/>
            <person name="vanKuyk P.A."/>
            <person name="Wortman J."/>
            <person name="Dyer P.S."/>
            <person name="Grigoriev I.V."/>
        </authorList>
    </citation>
    <scope>NUCLEOTIDE SEQUENCE [LARGE SCALE GENOMIC DNA]</scope>
    <source>
        <strain evidence="3">CBS 593.65</strain>
    </source>
</reference>
<dbReference type="GeneID" id="63764235"/>
<keyword evidence="3" id="KW-1185">Reference proteome</keyword>
<evidence type="ECO:0000256" key="1">
    <source>
        <dbReference type="SAM" id="MobiDB-lite"/>
    </source>
</evidence>
<name>A0A1L9T211_9EURO</name>
<protein>
    <submittedName>
        <fullName evidence="2">Uncharacterized protein</fullName>
    </submittedName>
</protein>
<dbReference type="VEuPathDB" id="FungiDB:ASPSYDRAFT_50835"/>
<gene>
    <name evidence="2" type="ORF">ASPSYDRAFT_50835</name>
</gene>
<dbReference type="AlphaFoldDB" id="A0A1L9T211"/>
<feature type="region of interest" description="Disordered" evidence="1">
    <location>
        <begin position="86"/>
        <end position="121"/>
    </location>
</feature>
<dbReference type="Proteomes" id="UP000184356">
    <property type="component" value="Unassembled WGS sequence"/>
</dbReference>